<keyword evidence="5 8" id="KW-1133">Transmembrane helix</keyword>
<evidence type="ECO:0000256" key="4">
    <source>
        <dbReference type="ARBA" id="ARBA00022692"/>
    </source>
</evidence>
<feature type="transmembrane region" description="Helical" evidence="8">
    <location>
        <begin position="107"/>
        <end position="126"/>
    </location>
</feature>
<dbReference type="FunCoup" id="A0A316YTE1">
    <property type="interactions" value="43"/>
</dbReference>
<feature type="compositionally biased region" description="Basic and acidic residues" evidence="7">
    <location>
        <begin position="171"/>
        <end position="185"/>
    </location>
</feature>
<reference evidence="9 10" key="1">
    <citation type="journal article" date="2018" name="Mol. Biol. Evol.">
        <title>Broad Genomic Sampling Reveals a Smut Pathogenic Ancestry of the Fungal Clade Ustilaginomycotina.</title>
        <authorList>
            <person name="Kijpornyongpan T."/>
            <person name="Mondo S.J."/>
            <person name="Barry K."/>
            <person name="Sandor L."/>
            <person name="Lee J."/>
            <person name="Lipzen A."/>
            <person name="Pangilinan J."/>
            <person name="LaButti K."/>
            <person name="Hainaut M."/>
            <person name="Henrissat B."/>
            <person name="Grigoriev I.V."/>
            <person name="Spatafora J.W."/>
            <person name="Aime M.C."/>
        </authorList>
    </citation>
    <scope>NUCLEOTIDE SEQUENCE [LARGE SCALE GENOMIC DNA]</scope>
    <source>
        <strain evidence="9 10">MCA 4198</strain>
    </source>
</reference>
<accession>A0A316YTE1</accession>
<proteinExistence type="inferred from homology"/>
<feature type="compositionally biased region" description="Low complexity" evidence="7">
    <location>
        <begin position="205"/>
        <end position="221"/>
    </location>
</feature>
<dbReference type="InterPro" id="IPR004923">
    <property type="entry name" value="FTR1/Fip1/EfeU"/>
</dbReference>
<dbReference type="Proteomes" id="UP000245768">
    <property type="component" value="Unassembled WGS sequence"/>
</dbReference>
<keyword evidence="6 8" id="KW-0472">Membrane</keyword>
<gene>
    <name evidence="9" type="ORF">FA10DRAFT_246795</name>
</gene>
<keyword evidence="3" id="KW-0410">Iron transport</keyword>
<dbReference type="AlphaFoldDB" id="A0A316YTE1"/>
<evidence type="ECO:0000256" key="6">
    <source>
        <dbReference type="ARBA" id="ARBA00023136"/>
    </source>
</evidence>
<keyword evidence="10" id="KW-1185">Reference proteome</keyword>
<evidence type="ECO:0000313" key="9">
    <source>
        <dbReference type="EMBL" id="PWN92830.1"/>
    </source>
</evidence>
<evidence type="ECO:0000256" key="7">
    <source>
        <dbReference type="SAM" id="MobiDB-lite"/>
    </source>
</evidence>
<feature type="region of interest" description="Disordered" evidence="7">
    <location>
        <begin position="148"/>
        <end position="224"/>
    </location>
</feature>
<evidence type="ECO:0000256" key="3">
    <source>
        <dbReference type="ARBA" id="ARBA00022496"/>
    </source>
</evidence>
<organism evidence="9 10">
    <name type="scientific">Acaromyces ingoldii</name>
    <dbReference type="NCBI Taxonomy" id="215250"/>
    <lineage>
        <taxon>Eukaryota</taxon>
        <taxon>Fungi</taxon>
        <taxon>Dikarya</taxon>
        <taxon>Basidiomycota</taxon>
        <taxon>Ustilaginomycotina</taxon>
        <taxon>Exobasidiomycetes</taxon>
        <taxon>Exobasidiales</taxon>
        <taxon>Cryptobasidiaceae</taxon>
        <taxon>Acaromyces</taxon>
    </lineage>
</organism>
<evidence type="ECO:0000256" key="2">
    <source>
        <dbReference type="ARBA" id="ARBA00008333"/>
    </source>
</evidence>
<feature type="compositionally biased region" description="Polar residues" evidence="7">
    <location>
        <begin position="161"/>
        <end position="170"/>
    </location>
</feature>
<dbReference type="InParanoid" id="A0A316YTE1"/>
<name>A0A316YTE1_9BASI</name>
<keyword evidence="3" id="KW-0813">Transport</keyword>
<dbReference type="OrthoDB" id="4364at2759"/>
<dbReference type="GO" id="GO:0033573">
    <property type="term" value="C:high-affinity iron permease complex"/>
    <property type="evidence" value="ECO:0007669"/>
    <property type="project" value="InterPro"/>
</dbReference>
<keyword evidence="4 8" id="KW-0812">Transmembrane</keyword>
<feature type="transmembrane region" description="Helical" evidence="8">
    <location>
        <begin position="12"/>
        <end position="34"/>
    </location>
</feature>
<evidence type="ECO:0000256" key="1">
    <source>
        <dbReference type="ARBA" id="ARBA00004141"/>
    </source>
</evidence>
<dbReference type="STRING" id="215250.A0A316YTE1"/>
<dbReference type="EMBL" id="KZ819634">
    <property type="protein sequence ID" value="PWN92830.1"/>
    <property type="molecule type" value="Genomic_DNA"/>
</dbReference>
<evidence type="ECO:0000256" key="8">
    <source>
        <dbReference type="SAM" id="Phobius"/>
    </source>
</evidence>
<feature type="transmembrane region" description="Helical" evidence="8">
    <location>
        <begin position="66"/>
        <end position="87"/>
    </location>
</feature>
<keyword evidence="3" id="KW-0408">Iron</keyword>
<feature type="transmembrane region" description="Helical" evidence="8">
    <location>
        <begin position="282"/>
        <end position="301"/>
    </location>
</feature>
<protein>
    <submittedName>
        <fullName evidence="9">Iron permease FTR1</fullName>
    </submittedName>
</protein>
<sequence length="440" mass="48297">MPTGNKVFAPAIFFIAFREALEAALVIGILSGMLERIVDVRKVPQNEREEQEAVKQRQLIRKLRRYIFFGALSGLLIAFIIGAAFLAVFYTQTTDLYGRSEELWEGIFNLIAVLLITPMSLAILRADRSRGKWRRKLARAFAGLEHPTQSENEIKSEASELQRQSSSSTTTKEREQPNQEKKEGAEAVQSPSSEVEAPHLLQQQSASHEAAAPSSPAAANSDAKHGKMTLKQWVRVVRRPFEGEARGATAIFVIPFITTLREGLEGVVFIGGVSLGLPASSIPLPAIVGLFAGLLCGYIVFRAGSFSRVKIFLVASTAALLVIAAGMISRSIYYLQFYRYVQKVGDAAAEGGNGPGSYDALNYLWHLDCCNPEDKTDNGGSGWSVLNSLVGWNNTANLGSVLVYILYWMAIVLYLVYCLVDEKLKQKGKKGLLHFRASST</sequence>
<comment type="subcellular location">
    <subcellularLocation>
        <location evidence="1">Membrane</location>
        <topology evidence="1">Multi-pass membrane protein</topology>
    </subcellularLocation>
</comment>
<comment type="similarity">
    <text evidence="2">Belongs to the oxidase-dependent Fe transporter (OFeT) (TC 9.A.10.1) family.</text>
</comment>
<dbReference type="Pfam" id="PF03239">
    <property type="entry name" value="FTR1"/>
    <property type="match status" value="1"/>
</dbReference>
<dbReference type="RefSeq" id="XP_025380028.1">
    <property type="nucleotide sequence ID" value="XM_025519425.1"/>
</dbReference>
<dbReference type="PANTHER" id="PTHR31632:SF2">
    <property type="entry name" value="PLASMA MEMBRANE IRON PERMEASE"/>
    <property type="match status" value="1"/>
</dbReference>
<feature type="transmembrane region" description="Helical" evidence="8">
    <location>
        <begin position="313"/>
        <end position="333"/>
    </location>
</feature>
<feature type="transmembrane region" description="Helical" evidence="8">
    <location>
        <begin position="248"/>
        <end position="270"/>
    </location>
</feature>
<dbReference type="GeneID" id="37041341"/>
<feature type="transmembrane region" description="Helical" evidence="8">
    <location>
        <begin position="401"/>
        <end position="420"/>
    </location>
</feature>
<evidence type="ECO:0000256" key="5">
    <source>
        <dbReference type="ARBA" id="ARBA00022989"/>
    </source>
</evidence>
<dbReference type="GO" id="GO:0015093">
    <property type="term" value="F:ferrous iron transmembrane transporter activity"/>
    <property type="evidence" value="ECO:0007669"/>
    <property type="project" value="TreeGrafter"/>
</dbReference>
<keyword evidence="3" id="KW-0406">Ion transport</keyword>
<dbReference type="PANTHER" id="PTHR31632">
    <property type="entry name" value="IRON TRANSPORTER FTH1"/>
    <property type="match status" value="1"/>
</dbReference>
<evidence type="ECO:0000313" key="10">
    <source>
        <dbReference type="Proteomes" id="UP000245768"/>
    </source>
</evidence>